<protein>
    <submittedName>
        <fullName evidence="2">Uncharacterized protein</fullName>
    </submittedName>
</protein>
<evidence type="ECO:0000313" key="2">
    <source>
        <dbReference type="EMBL" id="CAD8076700.1"/>
    </source>
</evidence>
<organism evidence="2 3">
    <name type="scientific">Paramecium sonneborni</name>
    <dbReference type="NCBI Taxonomy" id="65129"/>
    <lineage>
        <taxon>Eukaryota</taxon>
        <taxon>Sar</taxon>
        <taxon>Alveolata</taxon>
        <taxon>Ciliophora</taxon>
        <taxon>Intramacronucleata</taxon>
        <taxon>Oligohymenophorea</taxon>
        <taxon>Peniculida</taxon>
        <taxon>Parameciidae</taxon>
        <taxon>Paramecium</taxon>
    </lineage>
</organism>
<evidence type="ECO:0000313" key="3">
    <source>
        <dbReference type="Proteomes" id="UP000692954"/>
    </source>
</evidence>
<accession>A0A8S1M8T6</accession>
<dbReference type="Proteomes" id="UP000692954">
    <property type="component" value="Unassembled WGS sequence"/>
</dbReference>
<name>A0A8S1M8T6_9CILI</name>
<keyword evidence="1" id="KW-0175">Coiled coil</keyword>
<dbReference type="EMBL" id="CAJJDN010000035">
    <property type="protein sequence ID" value="CAD8076700.1"/>
    <property type="molecule type" value="Genomic_DNA"/>
</dbReference>
<comment type="caution">
    <text evidence="2">The sequence shown here is derived from an EMBL/GenBank/DDBJ whole genome shotgun (WGS) entry which is preliminary data.</text>
</comment>
<reference evidence="2" key="1">
    <citation type="submission" date="2021-01" db="EMBL/GenBank/DDBJ databases">
        <authorList>
            <consortium name="Genoscope - CEA"/>
            <person name="William W."/>
        </authorList>
    </citation>
    <scope>NUCLEOTIDE SEQUENCE</scope>
</reference>
<sequence length="291" mass="34937">MLFYLIQIIIQINKAQQDLPPCIEQESLSYCINQQKLAHQVYTCFTQIYRLQDDSQEYWITYTQFYLMVNIFCAQKVIENKHIIQLSLLEDLNNHYEVMILQINQNQENLQNLKQNIREIQNQVNISYSQLKQNKTIVDNLIAKQQQLNLQIQVQFQQFQQQFKQLNKENLSLIKQNTMIITTLKDFLQDIILQKTNYKILLHIMVFIIHNALTNKINNNIKILYIISLNSSIILNNDSEIVFFLFILCYQLILQIKHRNKYKEAYYSLQELEYLKTPNFKKMIKQLQNIS</sequence>
<dbReference type="OrthoDB" id="10408750at2759"/>
<proteinExistence type="predicted"/>
<keyword evidence="3" id="KW-1185">Reference proteome</keyword>
<dbReference type="AlphaFoldDB" id="A0A8S1M8T6"/>
<evidence type="ECO:0000256" key="1">
    <source>
        <dbReference type="SAM" id="Coils"/>
    </source>
</evidence>
<feature type="coiled-coil region" evidence="1">
    <location>
        <begin position="89"/>
        <end position="176"/>
    </location>
</feature>
<gene>
    <name evidence="2" type="ORF">PSON_ATCC_30995.1.T0350125</name>
</gene>